<protein>
    <recommendedName>
        <fullName evidence="10">CCHC-type domain-containing protein</fullName>
    </recommendedName>
</protein>
<keyword evidence="6" id="KW-1133">Transmembrane helix</keyword>
<evidence type="ECO:0000256" key="9">
    <source>
        <dbReference type="SAM" id="MobiDB-lite"/>
    </source>
</evidence>
<feature type="compositionally biased region" description="Low complexity" evidence="9">
    <location>
        <begin position="565"/>
        <end position="579"/>
    </location>
</feature>
<dbReference type="GO" id="GO:0051707">
    <property type="term" value="P:response to other organism"/>
    <property type="evidence" value="ECO:0007669"/>
    <property type="project" value="UniProtKB-ARBA"/>
</dbReference>
<dbReference type="InterPro" id="IPR001611">
    <property type="entry name" value="Leu-rich_rpt"/>
</dbReference>
<proteinExistence type="predicted"/>
<dbReference type="SUPFAM" id="SSF57756">
    <property type="entry name" value="Retrovirus zinc finger-like domains"/>
    <property type="match status" value="1"/>
</dbReference>
<dbReference type="Pfam" id="PF00098">
    <property type="entry name" value="zf-CCHC"/>
    <property type="match status" value="1"/>
</dbReference>
<dbReference type="GO" id="GO:0016020">
    <property type="term" value="C:membrane"/>
    <property type="evidence" value="ECO:0007669"/>
    <property type="project" value="UniProtKB-SubCell"/>
</dbReference>
<reference evidence="11 12" key="1">
    <citation type="submission" date="2019-07" db="EMBL/GenBank/DDBJ databases">
        <title>De Novo Assembly of kiwifruit Actinidia rufa.</title>
        <authorList>
            <person name="Sugita-Konishi S."/>
            <person name="Sato K."/>
            <person name="Mori E."/>
            <person name="Abe Y."/>
            <person name="Kisaki G."/>
            <person name="Hamano K."/>
            <person name="Suezawa K."/>
            <person name="Otani M."/>
            <person name="Fukuda T."/>
            <person name="Manabe T."/>
            <person name="Gomi K."/>
            <person name="Tabuchi M."/>
            <person name="Akimitsu K."/>
            <person name="Kataoka I."/>
        </authorList>
    </citation>
    <scope>NUCLEOTIDE SEQUENCE [LARGE SCALE GENOMIC DNA]</scope>
    <source>
        <strain evidence="12">cv. Fuchu</strain>
    </source>
</reference>
<dbReference type="SMART" id="SM00343">
    <property type="entry name" value="ZnF_C2HC"/>
    <property type="match status" value="1"/>
</dbReference>
<evidence type="ECO:0000256" key="1">
    <source>
        <dbReference type="ARBA" id="ARBA00004167"/>
    </source>
</evidence>
<evidence type="ECO:0000259" key="10">
    <source>
        <dbReference type="PROSITE" id="PS50158"/>
    </source>
</evidence>
<dbReference type="PANTHER" id="PTHR48060">
    <property type="entry name" value="DNA DAMAGE-REPAIR/TOLERATION PROTEIN DRT100"/>
    <property type="match status" value="1"/>
</dbReference>
<sequence length="671" mass="73110">MNRYKRIVEILPLVFLTIATINRTFTHDDGLLCLESEKQALLSFKQDLKDPSTRLSSWDAKDDCCKWAGVVCDNLTGHVREIHLQNHQSSSALGGKINPSLLNLTRLNYLDLSLNDFGGIPIPRFIGNLANLQYLSLSGAGFGGTIPHQLGNLSSLRFLNLRGSSYPGVKLGTESLQWLSSLSSLEKLDLSLVSLEKASHWLQVINMLSSLVELNLSACELHHIPRHQLDLVNFSSLAVLDLSKNDFHSLIPGWISGLTSLVSLHLSSSGFRGAVPRGFGNLTCLKSLDASQNLLNSSLPSWLFSLNGLVSLNLNSNAFRGPIPGGHWNLTSLKSLDVSQNKLDSSLPNSLFSLNSLVYLDLHQNGFDGPLPDFPWNLTSLRDLDLSENRFNSSIPRGLYSCKLLESLNLGHNELHGVIPSEIGNLSSTTILDLSYNRLEGTIPGSMGELCNLGIINLSSNKLGGQISEVLKTLSGCIINSLEIVELWENQLSGHFTEQLGQFRNLQQLHLYGNSISGLIPGAHVGIGSNFNNWFSLLLRPGHSLLLRLALAVQSGNRGKKSDGRSGWSNGSSSSSRGKGVQCYYCKEFGHVKRDCPLRKDKGKKCDDASSCNSLVVADDGDCLTVSEGSGYPRCESFAAKTKLCFQVADGCEGVTLVGREDGSRSFSRDN</sequence>
<name>A0A7J0HBK0_9ERIC</name>
<keyword evidence="7" id="KW-0472">Membrane</keyword>
<keyword evidence="2" id="KW-0433">Leucine-rich repeat</keyword>
<dbReference type="InterPro" id="IPR013210">
    <property type="entry name" value="LRR_N_plant-typ"/>
</dbReference>
<dbReference type="FunFam" id="3.80.10.10:FF:000095">
    <property type="entry name" value="LRR receptor-like serine/threonine-protein kinase GSO1"/>
    <property type="match status" value="1"/>
</dbReference>
<dbReference type="Pfam" id="PF13855">
    <property type="entry name" value="LRR_8"/>
    <property type="match status" value="2"/>
</dbReference>
<dbReference type="EMBL" id="BJWL01000028">
    <property type="protein sequence ID" value="GFZ20365.1"/>
    <property type="molecule type" value="Genomic_DNA"/>
</dbReference>
<evidence type="ECO:0000256" key="2">
    <source>
        <dbReference type="ARBA" id="ARBA00022614"/>
    </source>
</evidence>
<dbReference type="Proteomes" id="UP000585474">
    <property type="component" value="Unassembled WGS sequence"/>
</dbReference>
<dbReference type="GO" id="GO:0008270">
    <property type="term" value="F:zinc ion binding"/>
    <property type="evidence" value="ECO:0007669"/>
    <property type="project" value="UniProtKB-KW"/>
</dbReference>
<dbReference type="PANTHER" id="PTHR48060:SF21">
    <property type="entry name" value="L DOMAIN-LIKE PROTEIN"/>
    <property type="match status" value="1"/>
</dbReference>
<dbReference type="PROSITE" id="PS50158">
    <property type="entry name" value="ZF_CCHC"/>
    <property type="match status" value="1"/>
</dbReference>
<comment type="caution">
    <text evidence="11">The sequence shown here is derived from an EMBL/GenBank/DDBJ whole genome shotgun (WGS) entry which is preliminary data.</text>
</comment>
<dbReference type="Pfam" id="PF08263">
    <property type="entry name" value="LRRNT_2"/>
    <property type="match status" value="1"/>
</dbReference>
<evidence type="ECO:0000256" key="4">
    <source>
        <dbReference type="ARBA" id="ARBA00022729"/>
    </source>
</evidence>
<accession>A0A7J0HBK0</accession>
<evidence type="ECO:0000256" key="6">
    <source>
        <dbReference type="ARBA" id="ARBA00022989"/>
    </source>
</evidence>
<keyword evidence="4" id="KW-0732">Signal</keyword>
<feature type="domain" description="CCHC-type" evidence="10">
    <location>
        <begin position="583"/>
        <end position="597"/>
    </location>
</feature>
<evidence type="ECO:0000256" key="8">
    <source>
        <dbReference type="PROSITE-ProRule" id="PRU00047"/>
    </source>
</evidence>
<dbReference type="GO" id="GO:0003676">
    <property type="term" value="F:nucleic acid binding"/>
    <property type="evidence" value="ECO:0007669"/>
    <property type="project" value="InterPro"/>
</dbReference>
<dbReference type="SMART" id="SM00369">
    <property type="entry name" value="LRR_TYP"/>
    <property type="match status" value="10"/>
</dbReference>
<dbReference type="AlphaFoldDB" id="A0A7J0HBK0"/>
<dbReference type="InterPro" id="IPR053211">
    <property type="entry name" value="DNA_repair-toleration"/>
</dbReference>
<gene>
    <name evidence="11" type="ORF">Acr_28g0010700</name>
</gene>
<keyword evidence="3" id="KW-0812">Transmembrane</keyword>
<comment type="subcellular location">
    <subcellularLocation>
        <location evidence="1">Membrane</location>
        <topology evidence="1">Single-pass membrane protein</topology>
    </subcellularLocation>
</comment>
<keyword evidence="12" id="KW-1185">Reference proteome</keyword>
<dbReference type="OrthoDB" id="1600340at2759"/>
<evidence type="ECO:0000256" key="5">
    <source>
        <dbReference type="ARBA" id="ARBA00022737"/>
    </source>
</evidence>
<keyword evidence="8" id="KW-0863">Zinc-finger</keyword>
<evidence type="ECO:0000256" key="3">
    <source>
        <dbReference type="ARBA" id="ARBA00022692"/>
    </source>
</evidence>
<feature type="region of interest" description="Disordered" evidence="9">
    <location>
        <begin position="557"/>
        <end position="579"/>
    </location>
</feature>
<dbReference type="InterPro" id="IPR003591">
    <property type="entry name" value="Leu-rich_rpt_typical-subtyp"/>
</dbReference>
<dbReference type="Gene3D" id="4.10.60.10">
    <property type="entry name" value="Zinc finger, CCHC-type"/>
    <property type="match status" value="1"/>
</dbReference>
<keyword evidence="8" id="KW-0479">Metal-binding</keyword>
<dbReference type="InterPro" id="IPR001878">
    <property type="entry name" value="Znf_CCHC"/>
</dbReference>
<dbReference type="SUPFAM" id="SSF52047">
    <property type="entry name" value="RNI-like"/>
    <property type="match status" value="2"/>
</dbReference>
<keyword evidence="8" id="KW-0862">Zinc</keyword>
<organism evidence="11 12">
    <name type="scientific">Actinidia rufa</name>
    <dbReference type="NCBI Taxonomy" id="165716"/>
    <lineage>
        <taxon>Eukaryota</taxon>
        <taxon>Viridiplantae</taxon>
        <taxon>Streptophyta</taxon>
        <taxon>Embryophyta</taxon>
        <taxon>Tracheophyta</taxon>
        <taxon>Spermatophyta</taxon>
        <taxon>Magnoliopsida</taxon>
        <taxon>eudicotyledons</taxon>
        <taxon>Gunneridae</taxon>
        <taxon>Pentapetalae</taxon>
        <taxon>asterids</taxon>
        <taxon>Ericales</taxon>
        <taxon>Actinidiaceae</taxon>
        <taxon>Actinidia</taxon>
    </lineage>
</organism>
<dbReference type="Pfam" id="PF00560">
    <property type="entry name" value="LRR_1"/>
    <property type="match status" value="5"/>
</dbReference>
<evidence type="ECO:0000313" key="11">
    <source>
        <dbReference type="EMBL" id="GFZ20365.1"/>
    </source>
</evidence>
<dbReference type="GO" id="GO:0006952">
    <property type="term" value="P:defense response"/>
    <property type="evidence" value="ECO:0007669"/>
    <property type="project" value="UniProtKB-ARBA"/>
</dbReference>
<dbReference type="InterPro" id="IPR032675">
    <property type="entry name" value="LRR_dom_sf"/>
</dbReference>
<evidence type="ECO:0000313" key="12">
    <source>
        <dbReference type="Proteomes" id="UP000585474"/>
    </source>
</evidence>
<dbReference type="InterPro" id="IPR036875">
    <property type="entry name" value="Znf_CCHC_sf"/>
</dbReference>
<dbReference type="Gene3D" id="3.80.10.10">
    <property type="entry name" value="Ribonuclease Inhibitor"/>
    <property type="match status" value="4"/>
</dbReference>
<evidence type="ECO:0000256" key="7">
    <source>
        <dbReference type="ARBA" id="ARBA00023136"/>
    </source>
</evidence>
<keyword evidence="5" id="KW-0677">Repeat</keyword>